<gene>
    <name evidence="1" type="ORF">GXY80_11260</name>
</gene>
<dbReference type="EMBL" id="JAAYEE010000206">
    <property type="protein sequence ID" value="NLW36040.1"/>
    <property type="molecule type" value="Genomic_DNA"/>
</dbReference>
<comment type="caution">
    <text evidence="1">The sequence shown here is derived from an EMBL/GenBank/DDBJ whole genome shotgun (WGS) entry which is preliminary data.</text>
</comment>
<accession>A0A971M527</accession>
<sequence>MCRKRVVIFMGLAIWLGLWLCTGASAIDSELTRRTLRGLPGVCVMVEDLQPGFQEHARKSGLSRVQIEKDAIARIEKAGIKILERETWLKTPGRPLLYININTHDDRFRFAYDILVELRQIVVMEANPQIKTLADTWSINMTGIVGVEKSDIIRKNAGVLVDRFINAYQSANK</sequence>
<name>A0A971M527_9BACT</name>
<evidence type="ECO:0000313" key="1">
    <source>
        <dbReference type="EMBL" id="NLW36040.1"/>
    </source>
</evidence>
<protein>
    <submittedName>
        <fullName evidence="1">Uncharacterized protein</fullName>
    </submittedName>
</protein>
<proteinExistence type="predicted"/>
<organism evidence="1 2">
    <name type="scientific">Syntrophorhabdus aromaticivorans</name>
    <dbReference type="NCBI Taxonomy" id="328301"/>
    <lineage>
        <taxon>Bacteria</taxon>
        <taxon>Pseudomonadati</taxon>
        <taxon>Thermodesulfobacteriota</taxon>
        <taxon>Syntrophorhabdia</taxon>
        <taxon>Syntrophorhabdales</taxon>
        <taxon>Syntrophorhabdaceae</taxon>
        <taxon>Syntrophorhabdus</taxon>
    </lineage>
</organism>
<evidence type="ECO:0000313" key="2">
    <source>
        <dbReference type="Proteomes" id="UP000777265"/>
    </source>
</evidence>
<reference evidence="1" key="2">
    <citation type="submission" date="2020-01" db="EMBL/GenBank/DDBJ databases">
        <authorList>
            <person name="Campanaro S."/>
        </authorList>
    </citation>
    <scope>NUCLEOTIDE SEQUENCE</scope>
    <source>
        <strain evidence="1">AS06rmzACSIP_7</strain>
    </source>
</reference>
<reference evidence="1" key="1">
    <citation type="journal article" date="2020" name="Biotechnol. Biofuels">
        <title>New insights from the biogas microbiome by comprehensive genome-resolved metagenomics of nearly 1600 species originating from multiple anaerobic digesters.</title>
        <authorList>
            <person name="Campanaro S."/>
            <person name="Treu L."/>
            <person name="Rodriguez-R L.M."/>
            <person name="Kovalovszki A."/>
            <person name="Ziels R.M."/>
            <person name="Maus I."/>
            <person name="Zhu X."/>
            <person name="Kougias P.G."/>
            <person name="Basile A."/>
            <person name="Luo G."/>
            <person name="Schluter A."/>
            <person name="Konstantinidis K.T."/>
            <person name="Angelidaki I."/>
        </authorList>
    </citation>
    <scope>NUCLEOTIDE SEQUENCE</scope>
    <source>
        <strain evidence="1">AS06rmzACSIP_7</strain>
    </source>
</reference>
<dbReference type="AlphaFoldDB" id="A0A971M527"/>
<dbReference type="Proteomes" id="UP000777265">
    <property type="component" value="Unassembled WGS sequence"/>
</dbReference>